<proteinExistence type="predicted"/>
<accession>A0AA49JFN1</accession>
<organism evidence="1">
    <name type="scientific">Roseihalotalea indica</name>
    <dbReference type="NCBI Taxonomy" id="2867963"/>
    <lineage>
        <taxon>Bacteria</taxon>
        <taxon>Pseudomonadati</taxon>
        <taxon>Bacteroidota</taxon>
        <taxon>Cytophagia</taxon>
        <taxon>Cytophagales</taxon>
        <taxon>Catalimonadaceae</taxon>
        <taxon>Roseihalotalea</taxon>
    </lineage>
</organism>
<reference evidence="1" key="1">
    <citation type="journal article" date="2023" name="Comput. Struct. Biotechnol. J.">
        <title>Discovery of a novel marine Bacteroidetes with a rich repertoire of carbohydrate-active enzymes.</title>
        <authorList>
            <person name="Chen B."/>
            <person name="Liu G."/>
            <person name="Chen Q."/>
            <person name="Wang H."/>
            <person name="Liu L."/>
            <person name="Tang K."/>
        </authorList>
    </citation>
    <scope>NUCLEOTIDE SEQUENCE</scope>
    <source>
        <strain evidence="1">TK19036</strain>
    </source>
</reference>
<protein>
    <submittedName>
        <fullName evidence="1">Uncharacterized protein</fullName>
    </submittedName>
</protein>
<sequence length="64" mass="7493">MITIHDKRKSQITKEILKQYKKSHPGVFSLSYFDPTELNDFVVQRGSDVMVDQQGIESYLQAFR</sequence>
<dbReference type="EMBL" id="CP120682">
    <property type="protein sequence ID" value="WKN35754.1"/>
    <property type="molecule type" value="Genomic_DNA"/>
</dbReference>
<evidence type="ECO:0000313" key="1">
    <source>
        <dbReference type="EMBL" id="WKN35754.1"/>
    </source>
</evidence>
<dbReference type="AlphaFoldDB" id="A0AA49JFN1"/>
<name>A0AA49JFN1_9BACT</name>
<gene>
    <name evidence="1" type="ORF">K4G66_25635</name>
</gene>
<reference evidence="1" key="2">
    <citation type="journal article" date="2024" name="Antonie Van Leeuwenhoek">
        <title>Roseihalotalea indica gen. nov., sp. nov., a halophilic Bacteroidetes from mesopelagic Southwest Indian Ocean with higher carbohydrate metabolic potential.</title>
        <authorList>
            <person name="Chen B."/>
            <person name="Zhang M."/>
            <person name="Lin D."/>
            <person name="Ye J."/>
            <person name="Tang K."/>
        </authorList>
    </citation>
    <scope>NUCLEOTIDE SEQUENCE</scope>
    <source>
        <strain evidence="1">TK19036</strain>
    </source>
</reference>